<evidence type="ECO:0000313" key="10">
    <source>
        <dbReference type="EMBL" id="KGQ29932.1"/>
    </source>
</evidence>
<dbReference type="AlphaFoldDB" id="A0A0A2XFY3"/>
<comment type="similarity">
    <text evidence="8">Belongs to the TsuA/YedE (TC 9.B.102) family.</text>
</comment>
<evidence type="ECO:0000256" key="4">
    <source>
        <dbReference type="ARBA" id="ARBA00022519"/>
    </source>
</evidence>
<evidence type="ECO:0000256" key="2">
    <source>
        <dbReference type="ARBA" id="ARBA00022448"/>
    </source>
</evidence>
<dbReference type="PANTHER" id="PTHR30574:SF1">
    <property type="entry name" value="SULPHUR TRANSPORT DOMAIN-CONTAINING PROTEIN"/>
    <property type="match status" value="1"/>
</dbReference>
<comment type="caution">
    <text evidence="10">The sequence shown here is derived from an EMBL/GenBank/DDBJ whole genome shotgun (WGS) entry which is preliminary data.</text>
</comment>
<dbReference type="PANTHER" id="PTHR30574">
    <property type="entry name" value="INNER MEMBRANE PROTEIN YEDE"/>
    <property type="match status" value="1"/>
</dbReference>
<gene>
    <name evidence="10" type="ORF">JP32_09870</name>
</gene>
<reference evidence="10 11" key="1">
    <citation type="submission" date="2014-08" db="EMBL/GenBank/DDBJ databases">
        <title>Chaperone-usher fimbriae in a diverse selection of Gallibacterium genomes.</title>
        <authorList>
            <person name="Kudirkiene E."/>
            <person name="Bager R.J."/>
            <person name="Johnson T.J."/>
            <person name="Bojesen A.M."/>
        </authorList>
    </citation>
    <scope>NUCLEOTIDE SEQUENCE [LARGE SCALE GENOMIC DNA]</scope>
    <source>
        <strain evidence="10 11">20558/3kl.</strain>
    </source>
</reference>
<keyword evidence="5 9" id="KW-0812">Transmembrane</keyword>
<feature type="transmembrane region" description="Helical" evidence="9">
    <location>
        <begin position="147"/>
        <end position="165"/>
    </location>
</feature>
<name>A0A0A2XFY3_9PAST</name>
<comment type="subcellular location">
    <subcellularLocation>
        <location evidence="1">Cell inner membrane</location>
        <topology evidence="1">Multi-pass membrane protein</topology>
    </subcellularLocation>
</comment>
<feature type="transmembrane region" description="Helical" evidence="9">
    <location>
        <begin position="37"/>
        <end position="55"/>
    </location>
</feature>
<evidence type="ECO:0000313" key="11">
    <source>
        <dbReference type="Proteomes" id="UP000030526"/>
    </source>
</evidence>
<keyword evidence="6 9" id="KW-1133">Transmembrane helix</keyword>
<evidence type="ECO:0000256" key="7">
    <source>
        <dbReference type="ARBA" id="ARBA00023136"/>
    </source>
</evidence>
<evidence type="ECO:0000256" key="8">
    <source>
        <dbReference type="ARBA" id="ARBA00035655"/>
    </source>
</evidence>
<feature type="transmembrane region" description="Helical" evidence="9">
    <location>
        <begin position="194"/>
        <end position="213"/>
    </location>
</feature>
<evidence type="ECO:0000256" key="6">
    <source>
        <dbReference type="ARBA" id="ARBA00022989"/>
    </source>
</evidence>
<dbReference type="Pfam" id="PF04143">
    <property type="entry name" value="Sulf_transp"/>
    <property type="match status" value="1"/>
</dbReference>
<feature type="transmembrane region" description="Helical" evidence="9">
    <location>
        <begin position="243"/>
        <end position="262"/>
    </location>
</feature>
<proteinExistence type="inferred from homology"/>
<protein>
    <submittedName>
        <fullName evidence="10">Sulfur transporter</fullName>
    </submittedName>
</protein>
<accession>A0A0A2XFY3</accession>
<sequence>MLSGLIIGILLGFVLQRGRFCVTGAFRDLYVSKNSRMFTAFLIAIAIQSIGLYTLQAFGMFTVPEGTLALNAVIIGGFLFGVGIVYAGGCATGTWYRAGEGLFGSWVALLTYALSAAATKYGLLKSVNQDLKQNPFPDHTIDQTLDISAWWLVLVLVTVTAWLTYKQLRKPKMKIATLPAKRSGLAHLLFEKRWHPFFTAVLVGVIALLAWPLSTATGRHHGLGITSPTAGLVQFLTTGDSQYINWATFLVLGILLGSFIAAKGANEFKFRIPDQTTIIRSAFGGVLMGFGASLAGGCSIGNGLVETAIFSWQGWISLIAMILGTWFAAYLTIIRPRKNKVLKPQLA</sequence>
<evidence type="ECO:0000256" key="1">
    <source>
        <dbReference type="ARBA" id="ARBA00004429"/>
    </source>
</evidence>
<evidence type="ECO:0000256" key="3">
    <source>
        <dbReference type="ARBA" id="ARBA00022475"/>
    </source>
</evidence>
<feature type="transmembrane region" description="Helical" evidence="9">
    <location>
        <begin position="282"/>
        <end position="302"/>
    </location>
</feature>
<organism evidence="10 11">
    <name type="scientific">Gallibacterium anatis</name>
    <dbReference type="NCBI Taxonomy" id="750"/>
    <lineage>
        <taxon>Bacteria</taxon>
        <taxon>Pseudomonadati</taxon>
        <taxon>Pseudomonadota</taxon>
        <taxon>Gammaproteobacteria</taxon>
        <taxon>Pasteurellales</taxon>
        <taxon>Pasteurellaceae</taxon>
        <taxon>Gallibacterium</taxon>
    </lineage>
</organism>
<evidence type="ECO:0000256" key="5">
    <source>
        <dbReference type="ARBA" id="ARBA00022692"/>
    </source>
</evidence>
<keyword evidence="7 9" id="KW-0472">Membrane</keyword>
<dbReference type="GO" id="GO:0005886">
    <property type="term" value="C:plasma membrane"/>
    <property type="evidence" value="ECO:0007669"/>
    <property type="project" value="UniProtKB-SubCell"/>
</dbReference>
<dbReference type="Proteomes" id="UP000030526">
    <property type="component" value="Unassembled WGS sequence"/>
</dbReference>
<feature type="transmembrane region" description="Helical" evidence="9">
    <location>
        <begin position="67"/>
        <end position="87"/>
    </location>
</feature>
<keyword evidence="2" id="KW-0813">Transport</keyword>
<dbReference type="RefSeq" id="WP_039084617.1">
    <property type="nucleotide sequence ID" value="NZ_JPXS01000057.1"/>
</dbReference>
<feature type="transmembrane region" description="Helical" evidence="9">
    <location>
        <begin position="314"/>
        <end position="333"/>
    </location>
</feature>
<keyword evidence="4" id="KW-0997">Cell inner membrane</keyword>
<keyword evidence="3" id="KW-1003">Cell membrane</keyword>
<dbReference type="InterPro" id="IPR007272">
    <property type="entry name" value="Sulf_transp_TsuA/YedE"/>
</dbReference>
<evidence type="ECO:0000256" key="9">
    <source>
        <dbReference type="SAM" id="Phobius"/>
    </source>
</evidence>
<dbReference type="EMBL" id="JPXS01000057">
    <property type="protein sequence ID" value="KGQ29932.1"/>
    <property type="molecule type" value="Genomic_DNA"/>
</dbReference>